<organism evidence="1">
    <name type="scientific">marine metagenome</name>
    <dbReference type="NCBI Taxonomy" id="408172"/>
    <lineage>
        <taxon>unclassified sequences</taxon>
        <taxon>metagenomes</taxon>
        <taxon>ecological metagenomes</taxon>
    </lineage>
</organism>
<protein>
    <submittedName>
        <fullName evidence="1">Uncharacterized protein</fullName>
    </submittedName>
</protein>
<sequence length="39" mass="4503">MILFDLKCVNEHVFEAWFKDSETFDHQVEGSEIVCPVCG</sequence>
<proteinExistence type="predicted"/>
<feature type="non-terminal residue" evidence="1">
    <location>
        <position position="39"/>
    </location>
</feature>
<reference evidence="1" key="1">
    <citation type="submission" date="2018-05" db="EMBL/GenBank/DDBJ databases">
        <authorList>
            <person name="Lanie J.A."/>
            <person name="Ng W.-L."/>
            <person name="Kazmierczak K.M."/>
            <person name="Andrzejewski T.M."/>
            <person name="Davidsen T.M."/>
            <person name="Wayne K.J."/>
            <person name="Tettelin H."/>
            <person name="Glass J.I."/>
            <person name="Rusch D."/>
            <person name="Podicherti R."/>
            <person name="Tsui H.-C.T."/>
            <person name="Winkler M.E."/>
        </authorList>
    </citation>
    <scope>NUCLEOTIDE SEQUENCE</scope>
</reference>
<name>A0A382WFA5_9ZZZZ</name>
<accession>A0A382WFA5</accession>
<evidence type="ECO:0000313" key="1">
    <source>
        <dbReference type="EMBL" id="SVD56801.1"/>
    </source>
</evidence>
<gene>
    <name evidence="1" type="ORF">METZ01_LOCUS409655</name>
</gene>
<dbReference type="EMBL" id="UINC01158974">
    <property type="protein sequence ID" value="SVD56801.1"/>
    <property type="molecule type" value="Genomic_DNA"/>
</dbReference>
<dbReference type="Pfam" id="PF06676">
    <property type="entry name" value="DUF1178"/>
    <property type="match status" value="1"/>
</dbReference>
<dbReference type="AlphaFoldDB" id="A0A382WFA5"/>
<dbReference type="InterPro" id="IPR009562">
    <property type="entry name" value="DUF1178"/>
</dbReference>